<keyword evidence="10" id="KW-1185">Reference proteome</keyword>
<dbReference type="Gene3D" id="3.20.20.70">
    <property type="entry name" value="Aldolase class I"/>
    <property type="match status" value="1"/>
</dbReference>
<dbReference type="InterPro" id="IPR031338">
    <property type="entry name" value="KDPG/KHG_AS_2"/>
</dbReference>
<dbReference type="PANTHER" id="PTHR30246:SF1">
    <property type="entry name" value="2-DEHYDRO-3-DEOXY-6-PHOSPHOGALACTONATE ALDOLASE-RELATED"/>
    <property type="match status" value="1"/>
</dbReference>
<dbReference type="GO" id="GO:0008700">
    <property type="term" value="F:(R,S)-4-hydroxy-2-oxoglutarate aldolase activity"/>
    <property type="evidence" value="ECO:0007669"/>
    <property type="project" value="UniProtKB-EC"/>
</dbReference>
<comment type="catalytic activity">
    <reaction evidence="1">
        <text>2-dehydro-3-deoxy-6-phospho-D-gluconate = D-glyceraldehyde 3-phosphate + pyruvate</text>
        <dbReference type="Rhea" id="RHEA:17089"/>
        <dbReference type="ChEBI" id="CHEBI:15361"/>
        <dbReference type="ChEBI" id="CHEBI:57569"/>
        <dbReference type="ChEBI" id="CHEBI:59776"/>
        <dbReference type="EC" id="4.1.2.14"/>
    </reaction>
</comment>
<dbReference type="Proteomes" id="UP001596364">
    <property type="component" value="Unassembled WGS sequence"/>
</dbReference>
<evidence type="ECO:0000256" key="2">
    <source>
        <dbReference type="ARBA" id="ARBA00004736"/>
    </source>
</evidence>
<dbReference type="RefSeq" id="WP_131256731.1">
    <property type="nucleotide sequence ID" value="NZ_JBHSUS010000001.1"/>
</dbReference>
<evidence type="ECO:0000256" key="6">
    <source>
        <dbReference type="ARBA" id="ARBA00023239"/>
    </source>
</evidence>
<keyword evidence="8" id="KW-0119">Carbohydrate metabolism</keyword>
<dbReference type="InterPro" id="IPR031337">
    <property type="entry name" value="KDPG/KHG_AS_1"/>
</dbReference>
<dbReference type="SUPFAM" id="SSF51569">
    <property type="entry name" value="Aldolase"/>
    <property type="match status" value="1"/>
</dbReference>
<dbReference type="NCBIfam" id="NF004325">
    <property type="entry name" value="PRK05718.1"/>
    <property type="match status" value="1"/>
</dbReference>
<organism evidence="9 10">
    <name type="scientific">Pseudobowmanella zhangzhouensis</name>
    <dbReference type="NCBI Taxonomy" id="1537679"/>
    <lineage>
        <taxon>Bacteria</taxon>
        <taxon>Pseudomonadati</taxon>
        <taxon>Pseudomonadota</taxon>
        <taxon>Gammaproteobacteria</taxon>
        <taxon>Alteromonadales</taxon>
        <taxon>Alteromonadaceae</taxon>
    </lineage>
</organism>
<protein>
    <recommendedName>
        <fullName evidence="5">2-dehydro-3-deoxy-phosphogluconate aldolase</fullName>
        <ecNumber evidence="5">4.1.2.14</ecNumber>
    </recommendedName>
</protein>
<comment type="similarity">
    <text evidence="3">Belongs to the KHG/KDPG aldolase family.</text>
</comment>
<dbReference type="EMBL" id="JBHSUS010000001">
    <property type="protein sequence ID" value="MFC6439844.1"/>
    <property type="molecule type" value="Genomic_DNA"/>
</dbReference>
<dbReference type="InterPro" id="IPR013785">
    <property type="entry name" value="Aldolase_TIM"/>
</dbReference>
<dbReference type="CDD" id="cd00452">
    <property type="entry name" value="KDPG_aldolase"/>
    <property type="match status" value="1"/>
</dbReference>
<evidence type="ECO:0000256" key="5">
    <source>
        <dbReference type="ARBA" id="ARBA00013063"/>
    </source>
</evidence>
<evidence type="ECO:0000256" key="4">
    <source>
        <dbReference type="ARBA" id="ARBA00011233"/>
    </source>
</evidence>
<name>A0ABW1XJ63_9ALTE</name>
<evidence type="ECO:0000313" key="9">
    <source>
        <dbReference type="EMBL" id="MFC6439844.1"/>
    </source>
</evidence>
<accession>A0ABW1XJ63</accession>
<proteinExistence type="inferred from homology"/>
<reference evidence="10" key="1">
    <citation type="journal article" date="2019" name="Int. J. Syst. Evol. Microbiol.">
        <title>The Global Catalogue of Microorganisms (GCM) 10K type strain sequencing project: providing services to taxonomists for standard genome sequencing and annotation.</title>
        <authorList>
            <consortium name="The Broad Institute Genomics Platform"/>
            <consortium name="The Broad Institute Genome Sequencing Center for Infectious Disease"/>
            <person name="Wu L."/>
            <person name="Ma J."/>
        </authorList>
    </citation>
    <scope>NUCLEOTIDE SEQUENCE [LARGE SCALE GENOMIC DNA]</scope>
    <source>
        <strain evidence="10">CGMCC 1.16031</strain>
    </source>
</reference>
<dbReference type="InterPro" id="IPR000887">
    <property type="entry name" value="Aldlse_KDPG_KHG"/>
</dbReference>
<gene>
    <name evidence="9" type="ORF">ACFP85_06745</name>
</gene>
<dbReference type="EC" id="4.1.2.14" evidence="5"/>
<comment type="pathway">
    <text evidence="2">Carbohydrate acid metabolism; 2-dehydro-3-deoxy-D-gluconate degradation; D-glyceraldehyde 3-phosphate and pyruvate from 2-dehydro-3-deoxy-D-gluconate: step 2/2.</text>
</comment>
<evidence type="ECO:0000256" key="7">
    <source>
        <dbReference type="ARBA" id="ARBA00023270"/>
    </source>
</evidence>
<keyword evidence="6 9" id="KW-0456">Lyase</keyword>
<dbReference type="PANTHER" id="PTHR30246">
    <property type="entry name" value="2-KETO-3-DEOXY-6-PHOSPHOGLUCONATE ALDOLASE"/>
    <property type="match status" value="1"/>
</dbReference>
<sequence>MSSNWKTSAADIFAKGPVVPVIVLNDLAHAVPLAKALMAGGISVLEVTLRTPVAMDAIRKIAEEVPGACIGAGTVTTAQQLADVTAAGAQFAISPGLTSSLLDAGNAGSIPLIPGISSISELMMGLDKGYDHFKFFPAEAVGGVGALKSIGGPFPQVTFCPTGGIGPNNYRDYLALPNIRCVGGSWVAPEKAMQAGDWAQITELARTAVEGAR</sequence>
<dbReference type="Pfam" id="PF01081">
    <property type="entry name" value="Aldolase"/>
    <property type="match status" value="1"/>
</dbReference>
<evidence type="ECO:0000313" key="10">
    <source>
        <dbReference type="Proteomes" id="UP001596364"/>
    </source>
</evidence>
<dbReference type="PROSITE" id="PS00159">
    <property type="entry name" value="ALDOLASE_KDPG_KHG_1"/>
    <property type="match status" value="1"/>
</dbReference>
<comment type="subunit">
    <text evidence="4">Homotrimer.</text>
</comment>
<evidence type="ECO:0000256" key="8">
    <source>
        <dbReference type="ARBA" id="ARBA00023277"/>
    </source>
</evidence>
<evidence type="ECO:0000256" key="3">
    <source>
        <dbReference type="ARBA" id="ARBA00006906"/>
    </source>
</evidence>
<keyword evidence="7" id="KW-0704">Schiff base</keyword>
<evidence type="ECO:0000256" key="1">
    <source>
        <dbReference type="ARBA" id="ARBA00000654"/>
    </source>
</evidence>
<dbReference type="GO" id="GO:0008675">
    <property type="term" value="F:2-dehydro-3-deoxy-phosphogluconate aldolase activity"/>
    <property type="evidence" value="ECO:0007669"/>
    <property type="project" value="UniProtKB-EC"/>
</dbReference>
<comment type="caution">
    <text evidence="9">The sequence shown here is derived from an EMBL/GenBank/DDBJ whole genome shotgun (WGS) entry which is preliminary data.</text>
</comment>
<dbReference type="NCBIfam" id="TIGR01182">
    <property type="entry name" value="eda"/>
    <property type="match status" value="1"/>
</dbReference>
<dbReference type="PROSITE" id="PS00160">
    <property type="entry name" value="ALDOLASE_KDPG_KHG_2"/>
    <property type="match status" value="1"/>
</dbReference>